<protein>
    <submittedName>
        <fullName evidence="1">Uncharacterized protein</fullName>
    </submittedName>
</protein>
<sequence>MAGYAHHPPPFQQPIRHLQDLDLISSWEQAAHDPSVSATHPFMTQSSSTYLSEALFDSASAAANMSSMTTAELSTIEEQQNLKEAQLAEEREQLRRQAGPNGVASMLAPSLAIVSEPARPRLRVPGLDHASDRASVGTQLDVDKFMHICQQTETPSMQLSHPSESRKPLRVENRFMSLVSDLQLAGQMYYPGASLPTFPELSDLCSVATTTTMTEPCQPTIPTENAWAQEFATERPTSIPANRTAQQYLGAEWNWEKLFGKDPRRTSSKATLAGQTQEQWDLQQKQQLHSGAASSTLSSAVHLEHERLKAVALTRLQALFGHLSLGRPDSLPS</sequence>
<gene>
    <name evidence="1" type="ORF">BGW38_005811</name>
</gene>
<evidence type="ECO:0000313" key="1">
    <source>
        <dbReference type="EMBL" id="KAF9578398.1"/>
    </source>
</evidence>
<proteinExistence type="predicted"/>
<dbReference type="Proteomes" id="UP000780801">
    <property type="component" value="Unassembled WGS sequence"/>
</dbReference>
<dbReference type="EMBL" id="JAABOA010003692">
    <property type="protein sequence ID" value="KAF9578398.1"/>
    <property type="molecule type" value="Genomic_DNA"/>
</dbReference>
<evidence type="ECO:0000313" key="2">
    <source>
        <dbReference type="Proteomes" id="UP000780801"/>
    </source>
</evidence>
<name>A0A9P6FMX9_9FUNG</name>
<reference evidence="1" key="1">
    <citation type="journal article" date="2020" name="Fungal Divers.">
        <title>Resolving the Mortierellaceae phylogeny through synthesis of multi-gene phylogenetics and phylogenomics.</title>
        <authorList>
            <person name="Vandepol N."/>
            <person name="Liber J."/>
            <person name="Desiro A."/>
            <person name="Na H."/>
            <person name="Kennedy M."/>
            <person name="Barry K."/>
            <person name="Grigoriev I.V."/>
            <person name="Miller A.N."/>
            <person name="O'Donnell K."/>
            <person name="Stajich J.E."/>
            <person name="Bonito G."/>
        </authorList>
    </citation>
    <scope>NUCLEOTIDE SEQUENCE</scope>
    <source>
        <strain evidence="1">KOD1015</strain>
    </source>
</reference>
<organism evidence="1 2">
    <name type="scientific">Lunasporangiospora selenospora</name>
    <dbReference type="NCBI Taxonomy" id="979761"/>
    <lineage>
        <taxon>Eukaryota</taxon>
        <taxon>Fungi</taxon>
        <taxon>Fungi incertae sedis</taxon>
        <taxon>Mucoromycota</taxon>
        <taxon>Mortierellomycotina</taxon>
        <taxon>Mortierellomycetes</taxon>
        <taxon>Mortierellales</taxon>
        <taxon>Mortierellaceae</taxon>
        <taxon>Lunasporangiospora</taxon>
    </lineage>
</organism>
<keyword evidence="2" id="KW-1185">Reference proteome</keyword>
<dbReference type="AlphaFoldDB" id="A0A9P6FMX9"/>
<dbReference type="OrthoDB" id="2440148at2759"/>
<accession>A0A9P6FMX9</accession>
<comment type="caution">
    <text evidence="1">The sequence shown here is derived from an EMBL/GenBank/DDBJ whole genome shotgun (WGS) entry which is preliminary data.</text>
</comment>